<dbReference type="AlphaFoldDB" id="A0AAD7ZRD8"/>
<keyword evidence="2" id="KW-1185">Reference proteome</keyword>
<reference evidence="1" key="1">
    <citation type="journal article" date="2023" name="IScience">
        <title>Live-bearing cockroach genome reveals convergent evolutionary mechanisms linked to viviparity in insects and beyond.</title>
        <authorList>
            <person name="Fouks B."/>
            <person name="Harrison M.C."/>
            <person name="Mikhailova A.A."/>
            <person name="Marchal E."/>
            <person name="English S."/>
            <person name="Carruthers M."/>
            <person name="Jennings E.C."/>
            <person name="Chiamaka E.L."/>
            <person name="Frigard R.A."/>
            <person name="Pippel M."/>
            <person name="Attardo G.M."/>
            <person name="Benoit J.B."/>
            <person name="Bornberg-Bauer E."/>
            <person name="Tobe S.S."/>
        </authorList>
    </citation>
    <scope>NUCLEOTIDE SEQUENCE</scope>
    <source>
        <strain evidence="1">Stay&amp;Tobe</strain>
    </source>
</reference>
<dbReference type="EMBL" id="JASPKZ010007359">
    <property type="protein sequence ID" value="KAJ9584762.1"/>
    <property type="molecule type" value="Genomic_DNA"/>
</dbReference>
<gene>
    <name evidence="1" type="ORF">L9F63_020891</name>
</gene>
<name>A0AAD7ZRD8_DIPPU</name>
<evidence type="ECO:0000313" key="1">
    <source>
        <dbReference type="EMBL" id="KAJ9584762.1"/>
    </source>
</evidence>
<accession>A0AAD7ZRD8</accession>
<dbReference type="Proteomes" id="UP001233999">
    <property type="component" value="Unassembled WGS sequence"/>
</dbReference>
<reference evidence="1" key="2">
    <citation type="submission" date="2023-05" db="EMBL/GenBank/DDBJ databases">
        <authorList>
            <person name="Fouks B."/>
        </authorList>
    </citation>
    <scope>NUCLEOTIDE SEQUENCE</scope>
    <source>
        <strain evidence="1">Stay&amp;Tobe</strain>
        <tissue evidence="1">Testes</tissue>
    </source>
</reference>
<sequence length="120" mass="13948">HIKQEIKTEESEFENAFIKPETYPSFDPLAYEEVKPEVKHNEEMFEKILEDAHVNGTECDLLVGHMSYIMKMSCGCKALPRTVPKPKFLITLHLPALNIDYIEETPWIDEQNVKDGHVLY</sequence>
<evidence type="ECO:0000313" key="2">
    <source>
        <dbReference type="Proteomes" id="UP001233999"/>
    </source>
</evidence>
<protein>
    <submittedName>
        <fullName evidence="1">Uncharacterized protein</fullName>
    </submittedName>
</protein>
<organism evidence="1 2">
    <name type="scientific">Diploptera punctata</name>
    <name type="common">Pacific beetle cockroach</name>
    <dbReference type="NCBI Taxonomy" id="6984"/>
    <lineage>
        <taxon>Eukaryota</taxon>
        <taxon>Metazoa</taxon>
        <taxon>Ecdysozoa</taxon>
        <taxon>Arthropoda</taxon>
        <taxon>Hexapoda</taxon>
        <taxon>Insecta</taxon>
        <taxon>Pterygota</taxon>
        <taxon>Neoptera</taxon>
        <taxon>Polyneoptera</taxon>
        <taxon>Dictyoptera</taxon>
        <taxon>Blattodea</taxon>
        <taxon>Blaberoidea</taxon>
        <taxon>Blaberidae</taxon>
        <taxon>Diplopterinae</taxon>
        <taxon>Diploptera</taxon>
    </lineage>
</organism>
<proteinExistence type="predicted"/>
<feature type="non-terminal residue" evidence="1">
    <location>
        <position position="1"/>
    </location>
</feature>
<comment type="caution">
    <text evidence="1">The sequence shown here is derived from an EMBL/GenBank/DDBJ whole genome shotgun (WGS) entry which is preliminary data.</text>
</comment>